<evidence type="ECO:0000256" key="2">
    <source>
        <dbReference type="SAM" id="SignalP"/>
    </source>
</evidence>
<keyword evidence="2" id="KW-0732">Signal</keyword>
<dbReference type="EMBL" id="CP014774">
    <property type="protein sequence ID" value="ANB52873.1"/>
    <property type="molecule type" value="Genomic_DNA"/>
</dbReference>
<feature type="chain" id="PRO_5014239853" evidence="2">
    <location>
        <begin position="21"/>
        <end position="98"/>
    </location>
</feature>
<protein>
    <submittedName>
        <fullName evidence="3">Uncharacterized protein</fullName>
    </submittedName>
</protein>
<dbReference type="Proteomes" id="UP000323129">
    <property type="component" value="Unassembled WGS sequence"/>
</dbReference>
<evidence type="ECO:0000313" key="6">
    <source>
        <dbReference type="Proteomes" id="UP000323129"/>
    </source>
</evidence>
<evidence type="ECO:0000313" key="3">
    <source>
        <dbReference type="EMBL" id="ANB52873.1"/>
    </source>
</evidence>
<evidence type="ECO:0000256" key="1">
    <source>
        <dbReference type="SAM" id="MobiDB-lite"/>
    </source>
</evidence>
<sequence length="98" mass="10798">MNSKTTLLLSLLLVTGSAAATQQYQESSGSEFSVDELKFNLDWDDKQFGWTQNDCLDLGVGETAPADCRAVKFNLEDEENRNQPPQTNQIPANSQSGQ</sequence>
<feature type="signal peptide" evidence="2">
    <location>
        <begin position="1"/>
        <end position="20"/>
    </location>
</feature>
<organism evidence="3 5">
    <name type="scientific">Aeromonas veronii</name>
    <dbReference type="NCBI Taxonomy" id="654"/>
    <lineage>
        <taxon>Bacteria</taxon>
        <taxon>Pseudomonadati</taxon>
        <taxon>Pseudomonadota</taxon>
        <taxon>Gammaproteobacteria</taxon>
        <taxon>Aeromonadales</taxon>
        <taxon>Aeromonadaceae</taxon>
        <taxon>Aeromonas</taxon>
    </lineage>
</organism>
<proteinExistence type="predicted"/>
<dbReference type="Proteomes" id="UP000076809">
    <property type="component" value="Chromosome"/>
</dbReference>
<gene>
    <name evidence="4" type="ORF">CJF24_13220</name>
    <name evidence="3" type="ORF">WM43_09430</name>
</gene>
<name>A0A0T6PH46_AERVE</name>
<dbReference type="AlphaFoldDB" id="A0A0T6PH46"/>
<evidence type="ECO:0000313" key="4">
    <source>
        <dbReference type="EMBL" id="TYD43687.1"/>
    </source>
</evidence>
<dbReference type="KEGG" id="avo:AMS64_20000"/>
<dbReference type="EMBL" id="NQMC01000036">
    <property type="protein sequence ID" value="TYD43687.1"/>
    <property type="molecule type" value="Genomic_DNA"/>
</dbReference>
<feature type="region of interest" description="Disordered" evidence="1">
    <location>
        <begin position="75"/>
        <end position="98"/>
    </location>
</feature>
<reference evidence="3 5" key="1">
    <citation type="journal article" date="2016" name="J. Clin. Microbiol.">
        <title>Detection and Whole-Genome Sequencing of Carbapenemase-Producing Aeromonas hydrophila Isolates from Routine Perirectal Surveillance Culture.</title>
        <authorList>
            <person name="Hughes H.Y."/>
            <person name="Conlan S.P."/>
            <person name="Lau A.F."/>
            <person name="Dekker J.P."/>
            <person name="Michelin A.V."/>
            <person name="Youn J.H."/>
            <person name="Henderson D.K."/>
            <person name="Frank K.M."/>
            <person name="Segre J.A."/>
            <person name="Palmore T.N."/>
        </authorList>
    </citation>
    <scope>NUCLEOTIDE SEQUENCE [LARGE SCALE GENOMIC DNA]</scope>
    <source>
        <strain evidence="3 5">AVNIH1</strain>
    </source>
</reference>
<feature type="compositionally biased region" description="Polar residues" evidence="1">
    <location>
        <begin position="82"/>
        <end position="98"/>
    </location>
</feature>
<evidence type="ECO:0000313" key="5">
    <source>
        <dbReference type="Proteomes" id="UP000076809"/>
    </source>
</evidence>
<dbReference type="RefSeq" id="WP_021229026.1">
    <property type="nucleotide sequence ID" value="NZ_AP022281.1"/>
</dbReference>
<accession>A0A0T6PH46</accession>
<dbReference type="GeneID" id="60846612"/>
<keyword evidence="6" id="KW-1185">Reference proteome</keyword>
<reference evidence="4 6" key="2">
    <citation type="submission" date="2017-08" db="EMBL/GenBank/DDBJ databases">
        <title>Aeromonas veronii bv sobria strain NS22 whole genome sequencing.</title>
        <authorList>
            <person name="Katharios P."/>
            <person name="Ha V.Q."/>
            <person name="Smyrli M."/>
        </authorList>
    </citation>
    <scope>NUCLEOTIDE SEQUENCE [LARGE SCALE GENOMIC DNA]</scope>
    <source>
        <strain evidence="4 6">NS22</strain>
    </source>
</reference>